<organism evidence="1 2">
    <name type="scientific">Achromobacter mucicolens</name>
    <dbReference type="NCBI Taxonomy" id="1389922"/>
    <lineage>
        <taxon>Bacteria</taxon>
        <taxon>Pseudomonadati</taxon>
        <taxon>Pseudomonadota</taxon>
        <taxon>Betaproteobacteria</taxon>
        <taxon>Burkholderiales</taxon>
        <taxon>Alcaligenaceae</taxon>
        <taxon>Achromobacter</taxon>
    </lineage>
</organism>
<accession>A0ABM8LKI1</accession>
<dbReference type="EMBL" id="CADIKR010000008">
    <property type="protein sequence ID" value="CAB3914677.1"/>
    <property type="molecule type" value="Genomic_DNA"/>
</dbReference>
<proteinExistence type="predicted"/>
<evidence type="ECO:0000313" key="1">
    <source>
        <dbReference type="EMBL" id="CAB3914677.1"/>
    </source>
</evidence>
<reference evidence="1 2" key="1">
    <citation type="submission" date="2020-04" db="EMBL/GenBank/DDBJ databases">
        <authorList>
            <person name="De Canck E."/>
        </authorList>
    </citation>
    <scope>NUCLEOTIDE SEQUENCE [LARGE SCALE GENOMIC DNA]</scope>
    <source>
        <strain evidence="1 2">LMG 3415</strain>
    </source>
</reference>
<keyword evidence="2" id="KW-1185">Reference proteome</keyword>
<name>A0ABM8LKI1_9BURK</name>
<protein>
    <submittedName>
        <fullName evidence="1">Uncharacterized protein</fullName>
    </submittedName>
</protein>
<sequence>MTIIQTKIVVGEIGEPKTTAGAELQGHSDFIARIRIFEEPQEFLVSTGTRLAING</sequence>
<dbReference type="Proteomes" id="UP000507140">
    <property type="component" value="Unassembled WGS sequence"/>
</dbReference>
<dbReference type="RefSeq" id="WP_175160592.1">
    <property type="nucleotide sequence ID" value="NZ_CADIKR010000008.1"/>
</dbReference>
<evidence type="ECO:0000313" key="2">
    <source>
        <dbReference type="Proteomes" id="UP000507140"/>
    </source>
</evidence>
<comment type="caution">
    <text evidence="1">The sequence shown here is derived from an EMBL/GenBank/DDBJ whole genome shotgun (WGS) entry which is preliminary data.</text>
</comment>
<gene>
    <name evidence="1" type="ORF">LMG3415_05166</name>
</gene>